<dbReference type="PANTHER" id="PTHR24203">
    <property type="entry name" value="ANKYRIN REPEAT FAMILY PROTEIN"/>
    <property type="match status" value="1"/>
</dbReference>
<dbReference type="GO" id="GO:0008270">
    <property type="term" value="F:zinc ion binding"/>
    <property type="evidence" value="ECO:0007669"/>
    <property type="project" value="UniProtKB-KW"/>
</dbReference>
<name>A0AAV0N4A3_9ROSI</name>
<evidence type="ECO:0000259" key="7">
    <source>
        <dbReference type="PROSITE" id="PS50102"/>
    </source>
</evidence>
<keyword evidence="1" id="KW-0677">Repeat</keyword>
<feature type="repeat" description="ANK" evidence="3">
    <location>
        <begin position="325"/>
        <end position="357"/>
    </location>
</feature>
<dbReference type="PROSITE" id="PS51644">
    <property type="entry name" value="HTH_OST"/>
    <property type="match status" value="1"/>
</dbReference>
<dbReference type="SUPFAM" id="SSF48403">
    <property type="entry name" value="Ankyrin repeat"/>
    <property type="match status" value="1"/>
</dbReference>
<keyword evidence="11" id="KW-1185">Reference proteome</keyword>
<feature type="domain" description="RRM" evidence="7">
    <location>
        <begin position="585"/>
        <end position="666"/>
    </location>
</feature>
<keyword evidence="2 3" id="KW-0040">ANK repeat</keyword>
<dbReference type="InterPro" id="IPR041966">
    <property type="entry name" value="LOTUS-like"/>
</dbReference>
<dbReference type="Gene3D" id="1.25.40.20">
    <property type="entry name" value="Ankyrin repeat-containing domain"/>
    <property type="match status" value="2"/>
</dbReference>
<dbReference type="PANTHER" id="PTHR24203:SF86">
    <property type="entry name" value="PROTEASOME 26S SUBUNIT, NON-ATPASE 10"/>
    <property type="match status" value="1"/>
</dbReference>
<keyword evidence="4" id="KW-0694">RNA-binding</keyword>
<keyword evidence="5" id="KW-0862">Zinc</keyword>
<dbReference type="Gene3D" id="3.30.420.610">
    <property type="entry name" value="LOTUS domain-like"/>
    <property type="match status" value="1"/>
</dbReference>
<dbReference type="SMART" id="SM00360">
    <property type="entry name" value="RRM"/>
    <property type="match status" value="1"/>
</dbReference>
<dbReference type="InterPro" id="IPR000504">
    <property type="entry name" value="RRM_dom"/>
</dbReference>
<dbReference type="Proteomes" id="UP001154282">
    <property type="component" value="Unassembled WGS sequence"/>
</dbReference>
<evidence type="ECO:0000256" key="2">
    <source>
        <dbReference type="ARBA" id="ARBA00023043"/>
    </source>
</evidence>
<gene>
    <name evidence="10" type="ORF">LITE_LOCUS31572</name>
</gene>
<feature type="compositionally biased region" description="Basic and acidic residues" evidence="6">
    <location>
        <begin position="873"/>
        <end position="889"/>
    </location>
</feature>
<evidence type="ECO:0000256" key="4">
    <source>
        <dbReference type="PROSITE-ProRule" id="PRU00176"/>
    </source>
</evidence>
<dbReference type="PROSITE" id="PS50088">
    <property type="entry name" value="ANK_REPEAT"/>
    <property type="match status" value="2"/>
</dbReference>
<feature type="repeat" description="ANK" evidence="3">
    <location>
        <begin position="431"/>
        <end position="463"/>
    </location>
</feature>
<feature type="region of interest" description="Disordered" evidence="6">
    <location>
        <begin position="490"/>
        <end position="515"/>
    </location>
</feature>
<feature type="compositionally biased region" description="Basic and acidic residues" evidence="6">
    <location>
        <begin position="682"/>
        <end position="693"/>
    </location>
</feature>
<sequence>MICLQESVSRCVLGNRPNSEIGDGTVEGGQCSSEIGGAKGGLLEASPDDGFEKILLKSILEDDKAQLKSLWLPLTTSSETMKLDSRRDRAVLSKLLHMCCIFDAVECAAAVVDGEFGAVAPLVNDVDAEIGMSALHKAAAAKAARCIEMLLRRRARTDQKTRDGRRLIAVELSLLRIRTKVIWKPDEHSVEDLVVQLSGKDLTSVALLCEKTKEMNDVVYKSAVGGHVVDLAILLAVAPERVNKLIFIDSVTKEKATIYECVVKEAVTTLGQLAGTTKSLIASEPGCALTNEELGEKRKLLLCIIKLLQLFGVTGENEKNSNDKKRIPPLIRAAKAGDEDVIDLLLKTNMDVNVTDVHGNSALLWCLRTCKGTCPPRMKIMRLLLEHGARSNQKNMLGLTAAHIAAENGISQAIQILVLEDPSCITTKTEMKETPLYFAVKNDHKECVELLLSCGASTSVMNLRKQRPIDLAKSQDMRFLLNQTSITSKNRSFPVQHKPNAQLHGGQPTSPTWEDLMTSFSEDRATNSNTESPTTTETCKYYGSPSGCARGGKCFYLHDEESPRTKAADGDLSRIDSLARWNHVRRIFVGGLHPSVDSALLQKTCEEKFGPVEDAVIIGARNGDRATHSRGFGFVNFKDKKSVTAALEEHHVTIMGKQAEIKGAVPKYLLLADQFQRHQHLQQRDNQVHAEVEKPEEDSAQNRPTTGNSEGNEDRVLSNAKEENKLELKSWVDIVCHDQPQQEQLRPVIVSDSTSQSQEESMPRWLAVFRKWFPGFLRRVSSSRAEVYALSSLKADFRAEFGLELDHHSLGFSKLSDFVRSIPDLCFPKYLPNANHMILVPARPKPRRPRSPPQPSLPTPTSTSYSNAPVVHNDTHRDGKSSVEDHELEVSSQGNEPTDSHVEASKNADNVSLQSQGDSTSGLVTPHEFPKPEKAKHVGEHMVLELIAREKNRHHQSTLFLREFDFYEVSKNQWNSDVSSSFQPTLASRTNLCLYCMQKYKVSVREGQCFRCNLRRTLWANFPCRHLVWCVECKAKVIDAVGSFNHKCVVCDFRVENIDLILDQNQRELHAPYAWRLQK</sequence>
<proteinExistence type="predicted"/>
<dbReference type="InterPro" id="IPR025605">
    <property type="entry name" value="OST-HTH/LOTUS_dom"/>
</dbReference>
<dbReference type="SMART" id="SM00248">
    <property type="entry name" value="ANK"/>
    <property type="match status" value="5"/>
</dbReference>
<feature type="compositionally biased region" description="Polar residues" evidence="6">
    <location>
        <begin position="701"/>
        <end position="710"/>
    </location>
</feature>
<keyword evidence="5" id="KW-0863">Zinc-finger</keyword>
<feature type="domain" description="C3H1-type" evidence="8">
    <location>
        <begin position="533"/>
        <end position="561"/>
    </location>
</feature>
<dbReference type="AlphaFoldDB" id="A0AAV0N4A3"/>
<dbReference type="PROSITE" id="PS50103">
    <property type="entry name" value="ZF_C3H1"/>
    <property type="match status" value="1"/>
</dbReference>
<dbReference type="GO" id="GO:0003723">
    <property type="term" value="F:RNA binding"/>
    <property type="evidence" value="ECO:0007669"/>
    <property type="project" value="UniProtKB-UniRule"/>
</dbReference>
<accession>A0AAV0N4A3</accession>
<dbReference type="PROSITE" id="PS50297">
    <property type="entry name" value="ANK_REP_REGION"/>
    <property type="match status" value="1"/>
</dbReference>
<dbReference type="Pfam" id="PF00076">
    <property type="entry name" value="RRM_1"/>
    <property type="match status" value="1"/>
</dbReference>
<evidence type="ECO:0000313" key="10">
    <source>
        <dbReference type="EMBL" id="CAI0453382.1"/>
    </source>
</evidence>
<evidence type="ECO:0000256" key="3">
    <source>
        <dbReference type="PROSITE-ProRule" id="PRU00023"/>
    </source>
</evidence>
<dbReference type="SUPFAM" id="SSF54928">
    <property type="entry name" value="RNA-binding domain, RBD"/>
    <property type="match status" value="1"/>
</dbReference>
<dbReference type="PROSITE" id="PS50102">
    <property type="entry name" value="RRM"/>
    <property type="match status" value="1"/>
</dbReference>
<evidence type="ECO:0000256" key="6">
    <source>
        <dbReference type="SAM" id="MobiDB-lite"/>
    </source>
</evidence>
<keyword evidence="5" id="KW-0479">Metal-binding</keyword>
<dbReference type="InterPro" id="IPR002110">
    <property type="entry name" value="Ankyrin_rpt"/>
</dbReference>
<dbReference type="InterPro" id="IPR000571">
    <property type="entry name" value="Znf_CCCH"/>
</dbReference>
<dbReference type="InterPro" id="IPR036770">
    <property type="entry name" value="Ankyrin_rpt-contain_sf"/>
</dbReference>
<evidence type="ECO:0000313" key="11">
    <source>
        <dbReference type="Proteomes" id="UP001154282"/>
    </source>
</evidence>
<feature type="domain" description="HTH OST-type" evidence="9">
    <location>
        <begin position="769"/>
        <end position="842"/>
    </location>
</feature>
<dbReference type="InterPro" id="IPR012677">
    <property type="entry name" value="Nucleotide-bd_a/b_plait_sf"/>
</dbReference>
<dbReference type="InterPro" id="IPR035979">
    <property type="entry name" value="RBD_domain_sf"/>
</dbReference>
<feature type="zinc finger region" description="C3H1-type" evidence="5">
    <location>
        <begin position="533"/>
        <end position="561"/>
    </location>
</feature>
<evidence type="ECO:0000256" key="1">
    <source>
        <dbReference type="ARBA" id="ARBA00022737"/>
    </source>
</evidence>
<dbReference type="GO" id="GO:0010468">
    <property type="term" value="P:regulation of gene expression"/>
    <property type="evidence" value="ECO:0007669"/>
    <property type="project" value="UniProtKB-ARBA"/>
</dbReference>
<feature type="compositionally biased region" description="Polar residues" evidence="6">
    <location>
        <begin position="907"/>
        <end position="923"/>
    </location>
</feature>
<evidence type="ECO:0000259" key="8">
    <source>
        <dbReference type="PROSITE" id="PS50103"/>
    </source>
</evidence>
<dbReference type="EMBL" id="CAMGYJ010000008">
    <property type="protein sequence ID" value="CAI0453382.1"/>
    <property type="molecule type" value="Genomic_DNA"/>
</dbReference>
<dbReference type="Gene3D" id="3.30.70.330">
    <property type="match status" value="1"/>
</dbReference>
<feature type="region of interest" description="Disordered" evidence="6">
    <location>
        <begin position="842"/>
        <end position="931"/>
    </location>
</feature>
<dbReference type="Pfam" id="PF12796">
    <property type="entry name" value="Ank_2"/>
    <property type="match status" value="1"/>
</dbReference>
<comment type="caution">
    <text evidence="10">The sequence shown here is derived from an EMBL/GenBank/DDBJ whole genome shotgun (WGS) entry which is preliminary data.</text>
</comment>
<reference evidence="10" key="1">
    <citation type="submission" date="2022-08" db="EMBL/GenBank/DDBJ databases">
        <authorList>
            <person name="Gutierrez-Valencia J."/>
        </authorList>
    </citation>
    <scope>NUCLEOTIDE SEQUENCE</scope>
</reference>
<evidence type="ECO:0000256" key="5">
    <source>
        <dbReference type="PROSITE-ProRule" id="PRU00723"/>
    </source>
</evidence>
<evidence type="ECO:0000259" key="9">
    <source>
        <dbReference type="PROSITE" id="PS51644"/>
    </source>
</evidence>
<organism evidence="10 11">
    <name type="scientific">Linum tenue</name>
    <dbReference type="NCBI Taxonomy" id="586396"/>
    <lineage>
        <taxon>Eukaryota</taxon>
        <taxon>Viridiplantae</taxon>
        <taxon>Streptophyta</taxon>
        <taxon>Embryophyta</taxon>
        <taxon>Tracheophyta</taxon>
        <taxon>Spermatophyta</taxon>
        <taxon>Magnoliopsida</taxon>
        <taxon>eudicotyledons</taxon>
        <taxon>Gunneridae</taxon>
        <taxon>Pentapetalae</taxon>
        <taxon>rosids</taxon>
        <taxon>fabids</taxon>
        <taxon>Malpighiales</taxon>
        <taxon>Linaceae</taxon>
        <taxon>Linum</taxon>
    </lineage>
</organism>
<feature type="region of interest" description="Disordered" evidence="6">
    <location>
        <begin position="680"/>
        <end position="716"/>
    </location>
</feature>
<protein>
    <submittedName>
        <fullName evidence="10">Uncharacterized protein</fullName>
    </submittedName>
</protein>
<dbReference type="CDD" id="cd08824">
    <property type="entry name" value="LOTUS"/>
    <property type="match status" value="1"/>
</dbReference>
<dbReference type="Pfam" id="PF12872">
    <property type="entry name" value="OST-HTH"/>
    <property type="match status" value="1"/>
</dbReference>